<proteinExistence type="predicted"/>
<evidence type="ECO:0000313" key="2">
    <source>
        <dbReference type="Proteomes" id="UP000316242"/>
    </source>
</evidence>
<dbReference type="Proteomes" id="UP000316242">
    <property type="component" value="Unassembled WGS sequence"/>
</dbReference>
<evidence type="ECO:0000313" key="1">
    <source>
        <dbReference type="EMBL" id="GEC11176.1"/>
    </source>
</evidence>
<accession>A0ABQ0RH79</accession>
<gene>
    <name evidence="1" type="ORF">ANI01nite_03790</name>
</gene>
<protein>
    <submittedName>
        <fullName evidence="1">Uncharacterized protein</fullName>
    </submittedName>
</protein>
<keyword evidence="2" id="KW-1185">Reference proteome</keyword>
<dbReference type="EMBL" id="BJNE01000001">
    <property type="protein sequence ID" value="GEC11176.1"/>
    <property type="molecule type" value="Genomic_DNA"/>
</dbReference>
<reference evidence="1 2" key="1">
    <citation type="submission" date="2019-06" db="EMBL/GenBank/DDBJ databases">
        <title>Whole genome shotgun sequence of Glutamicibacter nicotianae NBRC 14234.</title>
        <authorList>
            <person name="Hosoyama A."/>
            <person name="Uohara A."/>
            <person name="Ohji S."/>
            <person name="Ichikawa N."/>
        </authorList>
    </citation>
    <scope>NUCLEOTIDE SEQUENCE [LARGE SCALE GENOMIC DNA]</scope>
    <source>
        <strain evidence="1 2">NBRC 14234</strain>
    </source>
</reference>
<organism evidence="1 2">
    <name type="scientific">Glutamicibacter nicotianae</name>
    <name type="common">Arthrobacter nicotianae</name>
    <dbReference type="NCBI Taxonomy" id="37929"/>
    <lineage>
        <taxon>Bacteria</taxon>
        <taxon>Bacillati</taxon>
        <taxon>Actinomycetota</taxon>
        <taxon>Actinomycetes</taxon>
        <taxon>Micrococcales</taxon>
        <taxon>Micrococcaceae</taxon>
        <taxon>Glutamicibacter</taxon>
    </lineage>
</organism>
<dbReference type="RefSeq" id="WP_141355551.1">
    <property type="nucleotide sequence ID" value="NZ_BAAAWM010000001.1"/>
</dbReference>
<sequence length="397" mass="43562">MDSTEFNYLNLEFIFMGDKPDAAALIRTALADRRLLGFIGGAVEREHSTEVMAEVATVSEARDAVLYRIDAKGKLREGSRVTKLVHELKNSTGADYVLVDGDEIDGPNPDEDLLGDYGTSSELLHGPKLKGSELVLAAGFETNEITVWETGAGLMAMPKEPVYAPSIGRSNRPYLSLDRTGNVITATIEAKGPRLELFGSSMSMTVDLERTVILEPEAGSPAAVRLEELDRLLHGWDETELELVEQLVEDPAHRAEAQQLARGSRDLKDLKRLLTLLGFDARSVDYLTGRPLPEERRVITTGGPYKTIKSALAEQEREAKGLERLLYRHNWNPKALIGSGAAVLASGAAVHLVLAKSERFGWLPKPARQLLMLAWYADGAFYLGKGIVDALKAKRSR</sequence>
<name>A0ABQ0RH79_GLUNI</name>
<comment type="caution">
    <text evidence="1">The sequence shown here is derived from an EMBL/GenBank/DDBJ whole genome shotgun (WGS) entry which is preliminary data.</text>
</comment>